<dbReference type="PANTHER" id="PTHR10924:SF27">
    <property type="entry name" value="SOLUTE CARRIER FAMILY 49 MEMBER 4"/>
    <property type="match status" value="1"/>
</dbReference>
<keyword evidence="4 5" id="KW-0472">Membrane</keyword>
<evidence type="ECO:0000313" key="7">
    <source>
        <dbReference type="EMBL" id="KAK3083407.1"/>
    </source>
</evidence>
<evidence type="ECO:0000256" key="5">
    <source>
        <dbReference type="SAM" id="Phobius"/>
    </source>
</evidence>
<feature type="signal peptide" evidence="6">
    <location>
        <begin position="1"/>
        <end position="16"/>
    </location>
</feature>
<dbReference type="SUPFAM" id="SSF103473">
    <property type="entry name" value="MFS general substrate transporter"/>
    <property type="match status" value="1"/>
</dbReference>
<dbReference type="AlphaFoldDB" id="A0AA88XUT2"/>
<keyword evidence="6" id="KW-0732">Signal</keyword>
<dbReference type="InterPro" id="IPR049680">
    <property type="entry name" value="FLVCR1-2_SLC49-like"/>
</dbReference>
<evidence type="ECO:0000313" key="8">
    <source>
        <dbReference type="Proteomes" id="UP001186944"/>
    </source>
</evidence>
<feature type="chain" id="PRO_5041743823" evidence="6">
    <location>
        <begin position="17"/>
        <end position="396"/>
    </location>
</feature>
<proteinExistence type="predicted"/>
<gene>
    <name evidence="7" type="ORF">FSP39_021816</name>
</gene>
<feature type="transmembrane region" description="Helical" evidence="5">
    <location>
        <begin position="310"/>
        <end position="331"/>
    </location>
</feature>
<keyword evidence="3 5" id="KW-1133">Transmembrane helix</keyword>
<reference evidence="7" key="1">
    <citation type="submission" date="2019-08" db="EMBL/GenBank/DDBJ databases">
        <title>The improved chromosome-level genome for the pearl oyster Pinctada fucata martensii using PacBio sequencing and Hi-C.</title>
        <authorList>
            <person name="Zheng Z."/>
        </authorList>
    </citation>
    <scope>NUCLEOTIDE SEQUENCE</scope>
    <source>
        <strain evidence="7">ZZ-2019</strain>
        <tissue evidence="7">Adductor muscle</tissue>
    </source>
</reference>
<dbReference type="Proteomes" id="UP001186944">
    <property type="component" value="Unassembled WGS sequence"/>
</dbReference>
<accession>A0AA88XUT2</accession>
<evidence type="ECO:0000256" key="2">
    <source>
        <dbReference type="ARBA" id="ARBA00022692"/>
    </source>
</evidence>
<sequence>MCILSLHNCVFNAVWAEWGTIAQSSKAVYGWTDSTINMMVNYGNIGTAVATLPVAWLVDIKAYRRGWTGSNGGGRKGGERREVGAGEGRLIAIGQFLNGAGGAVTSVAPTVLSETWFSPTERNTATCVTLLFAPVGAAIAFVVEFCISLVLLVLVIVHFPNKPVLPPSKTASIKRLNFIDGIKAVFKKPVFWHIAMTFAIPMGVYGIFISRKPVFWHIAMTFAIPMGVYGIWITVLDVILHPFGVSQSEAGWLSFSGNFGAVIIGFILSRFSDILLRRTKAIMIPGFALAVAMFVIFLLMIQDVIKGEKVILDILCVGGSSLVGGLAPLYYELACECSYPVAEGTAAAILSLCMNLSGVVFVLITLIHGLGKSSLILFKQKALIMINFSICTCISK</sequence>
<dbReference type="PANTHER" id="PTHR10924">
    <property type="entry name" value="MAJOR FACILITATOR SUPERFAMILY PROTEIN-RELATED"/>
    <property type="match status" value="1"/>
</dbReference>
<organism evidence="7 8">
    <name type="scientific">Pinctada imbricata</name>
    <name type="common">Atlantic pearl-oyster</name>
    <name type="synonym">Pinctada martensii</name>
    <dbReference type="NCBI Taxonomy" id="66713"/>
    <lineage>
        <taxon>Eukaryota</taxon>
        <taxon>Metazoa</taxon>
        <taxon>Spiralia</taxon>
        <taxon>Lophotrochozoa</taxon>
        <taxon>Mollusca</taxon>
        <taxon>Bivalvia</taxon>
        <taxon>Autobranchia</taxon>
        <taxon>Pteriomorphia</taxon>
        <taxon>Pterioida</taxon>
        <taxon>Pterioidea</taxon>
        <taxon>Pteriidae</taxon>
        <taxon>Pinctada</taxon>
    </lineage>
</organism>
<keyword evidence="8" id="KW-1185">Reference proteome</keyword>
<feature type="transmembrane region" description="Helical" evidence="5">
    <location>
        <begin position="214"/>
        <end position="240"/>
    </location>
</feature>
<keyword evidence="2 5" id="KW-0812">Transmembrane</keyword>
<dbReference type="EMBL" id="VSWD01000014">
    <property type="protein sequence ID" value="KAK3083407.1"/>
    <property type="molecule type" value="Genomic_DNA"/>
</dbReference>
<evidence type="ECO:0000256" key="4">
    <source>
        <dbReference type="ARBA" id="ARBA00023136"/>
    </source>
</evidence>
<evidence type="ECO:0000256" key="1">
    <source>
        <dbReference type="ARBA" id="ARBA00004141"/>
    </source>
</evidence>
<dbReference type="InterPro" id="IPR011701">
    <property type="entry name" value="MFS"/>
</dbReference>
<dbReference type="InterPro" id="IPR036259">
    <property type="entry name" value="MFS_trans_sf"/>
</dbReference>
<dbReference type="GO" id="GO:0022857">
    <property type="term" value="F:transmembrane transporter activity"/>
    <property type="evidence" value="ECO:0007669"/>
    <property type="project" value="InterPro"/>
</dbReference>
<feature type="transmembrane region" description="Helical" evidence="5">
    <location>
        <begin position="346"/>
        <end position="371"/>
    </location>
</feature>
<evidence type="ECO:0000256" key="3">
    <source>
        <dbReference type="ARBA" id="ARBA00022989"/>
    </source>
</evidence>
<dbReference type="Pfam" id="PF07690">
    <property type="entry name" value="MFS_1"/>
    <property type="match status" value="1"/>
</dbReference>
<comment type="subcellular location">
    <subcellularLocation>
        <location evidence="1">Membrane</location>
        <topology evidence="1">Multi-pass membrane protein</topology>
    </subcellularLocation>
</comment>
<feature type="transmembrane region" description="Helical" evidence="5">
    <location>
        <begin position="131"/>
        <end position="159"/>
    </location>
</feature>
<name>A0AA88XUT2_PINIB</name>
<protein>
    <submittedName>
        <fullName evidence="7">Uncharacterized protein</fullName>
    </submittedName>
</protein>
<dbReference type="GO" id="GO:0016020">
    <property type="term" value="C:membrane"/>
    <property type="evidence" value="ECO:0007669"/>
    <property type="project" value="UniProtKB-SubCell"/>
</dbReference>
<feature type="transmembrane region" description="Helical" evidence="5">
    <location>
        <begin position="281"/>
        <end position="301"/>
    </location>
</feature>
<comment type="caution">
    <text evidence="7">The sequence shown here is derived from an EMBL/GenBank/DDBJ whole genome shotgun (WGS) entry which is preliminary data.</text>
</comment>
<feature type="transmembrane region" description="Helical" evidence="5">
    <location>
        <begin position="190"/>
        <end position="208"/>
    </location>
</feature>
<feature type="transmembrane region" description="Helical" evidence="5">
    <location>
        <begin position="252"/>
        <end position="269"/>
    </location>
</feature>
<evidence type="ECO:0000256" key="6">
    <source>
        <dbReference type="SAM" id="SignalP"/>
    </source>
</evidence>
<dbReference type="Gene3D" id="1.20.1250.20">
    <property type="entry name" value="MFS general substrate transporter like domains"/>
    <property type="match status" value="1"/>
</dbReference>